<comment type="caution">
    <text evidence="1">The sequence shown here is derived from an EMBL/GenBank/DDBJ whole genome shotgun (WGS) entry which is preliminary data.</text>
</comment>
<dbReference type="RefSeq" id="WP_214172592.1">
    <property type="nucleotide sequence ID" value="NZ_JAHCVJ010000007.1"/>
</dbReference>
<proteinExistence type="predicted"/>
<dbReference type="AlphaFoldDB" id="A0AAW4L6M1"/>
<protein>
    <recommendedName>
        <fullName evidence="3">Phage gp6-like head-tail connector protein</fullName>
    </recommendedName>
</protein>
<gene>
    <name evidence="1" type="ORF">KI809_16045</name>
</gene>
<reference evidence="1 2" key="1">
    <citation type="submission" date="2021-05" db="EMBL/GenBank/DDBJ databases">
        <title>The draft genome of Geobacter pelophilus DSM 12255.</title>
        <authorList>
            <person name="Xu Z."/>
            <person name="Masuda Y."/>
            <person name="Itoh H."/>
            <person name="Senoo K."/>
        </authorList>
    </citation>
    <scope>NUCLEOTIDE SEQUENCE [LARGE SCALE GENOMIC DNA]</scope>
    <source>
        <strain evidence="1 2">DSM 12255</strain>
    </source>
</reference>
<name>A0AAW4L6M1_9BACT</name>
<sequence>MTPHYRQLNATEILDLYFIENRARLLDIASFLDRIDRYEGSDEAKADFRYQALVNAAKLLHNSDTGRTVAIQNSFSDPSTEPLESAIGLKAVGAWDGGKQ</sequence>
<dbReference type="EMBL" id="JAHCVJ010000007">
    <property type="protein sequence ID" value="MBT0665822.1"/>
    <property type="molecule type" value="Genomic_DNA"/>
</dbReference>
<evidence type="ECO:0000313" key="1">
    <source>
        <dbReference type="EMBL" id="MBT0665822.1"/>
    </source>
</evidence>
<evidence type="ECO:0000313" key="2">
    <source>
        <dbReference type="Proteomes" id="UP000811899"/>
    </source>
</evidence>
<keyword evidence="2" id="KW-1185">Reference proteome</keyword>
<organism evidence="1 2">
    <name type="scientific">Geoanaerobacter pelophilus</name>
    <dbReference type="NCBI Taxonomy" id="60036"/>
    <lineage>
        <taxon>Bacteria</taxon>
        <taxon>Pseudomonadati</taxon>
        <taxon>Thermodesulfobacteriota</taxon>
        <taxon>Desulfuromonadia</taxon>
        <taxon>Geobacterales</taxon>
        <taxon>Geobacteraceae</taxon>
        <taxon>Geoanaerobacter</taxon>
    </lineage>
</organism>
<accession>A0AAW4L6M1</accession>
<evidence type="ECO:0008006" key="3">
    <source>
        <dbReference type="Google" id="ProtNLM"/>
    </source>
</evidence>
<dbReference type="Proteomes" id="UP000811899">
    <property type="component" value="Unassembled WGS sequence"/>
</dbReference>